<dbReference type="PATRIC" id="fig|1276920.7.peg.1374"/>
<evidence type="ECO:0000256" key="8">
    <source>
        <dbReference type="SAM" id="SignalP"/>
    </source>
</evidence>
<name>M7MWR2_9MICC</name>
<dbReference type="eggNOG" id="COG2730">
    <property type="taxonomic scope" value="Bacteria"/>
</dbReference>
<keyword evidence="2" id="KW-0964">Secreted</keyword>
<comment type="similarity">
    <text evidence="6">Belongs to the glycosyl hydrolase 26 family.</text>
</comment>
<sequence length="548" mass="59353">MANAKLLSIPCAKGTRSAVAAVMTAAFLAAGLSAAAPLASPALAADVDGAVTADTYSTSTRLSHTNGSNSKVAVGGTDGANRVAYMRFNAETKVGKSTELELKLRVNGGTEGILRILQGPSSWAESSLNAANAPAAGNLIKTVNVKGGTETLTIALTGLESASNGLNIVLERTDGGVTRIDSREAQSSNAPSLSTKNSTPPQVGGLEPAPVPEDVIETTPDVDSDANCTVSEILVPNCGIWFGAAANPLKGESWDQALLNFEQTAERPMDIAHYYKRGQSAMFPNNNELNRQNEQDANRILFYNWKPSGLTWKEVADGKADTYLKSLAQHMSSNASQKFFLSLNAEMEDEVNQAAGSGQTAKDYANFYRHVVKVLRDNGASNMVTVMNYTGIQKWGEMSWFEELYPGNDVVDWIAQDPYAFGKPPVWLTDMEGMVNRTHNEKTWPGFYNWAAEKYPSKPQMLAEWGVDEDAAYPSYKADFWETASEQLQDLPKLKALVYWDSMGVTPNGDKLSVGITQVDSKASSLNAFQDFLDEDYINVARESFLNK</sequence>
<feature type="signal peptide" evidence="8">
    <location>
        <begin position="1"/>
        <end position="44"/>
    </location>
</feature>
<dbReference type="Proteomes" id="UP000012015">
    <property type="component" value="Unassembled WGS sequence"/>
</dbReference>
<proteinExistence type="inferred from homology"/>
<dbReference type="GO" id="GO:0005576">
    <property type="term" value="C:extracellular region"/>
    <property type="evidence" value="ECO:0007669"/>
    <property type="project" value="UniProtKB-SubCell"/>
</dbReference>
<evidence type="ECO:0000256" key="5">
    <source>
        <dbReference type="ARBA" id="ARBA00023295"/>
    </source>
</evidence>
<dbReference type="InterPro" id="IPR022790">
    <property type="entry name" value="GH26_dom"/>
</dbReference>
<feature type="active site" description="Nucleophile" evidence="6">
    <location>
        <position position="464"/>
    </location>
</feature>
<keyword evidence="5 6" id="KW-0326">Glycosidase</keyword>
<dbReference type="STRING" id="1276920.ADIAG_01379"/>
<feature type="region of interest" description="Disordered" evidence="7">
    <location>
        <begin position="177"/>
        <end position="209"/>
    </location>
</feature>
<comment type="caution">
    <text evidence="10">The sequence shown here is derived from an EMBL/GenBank/DDBJ whole genome shotgun (WGS) entry which is preliminary data.</text>
</comment>
<evidence type="ECO:0000256" key="7">
    <source>
        <dbReference type="SAM" id="MobiDB-lite"/>
    </source>
</evidence>
<evidence type="ECO:0000256" key="2">
    <source>
        <dbReference type="ARBA" id="ARBA00022525"/>
    </source>
</evidence>
<evidence type="ECO:0000256" key="6">
    <source>
        <dbReference type="PROSITE-ProRule" id="PRU01100"/>
    </source>
</evidence>
<feature type="domain" description="GH26" evidence="9">
    <location>
        <begin position="217"/>
        <end position="529"/>
    </location>
</feature>
<feature type="compositionally biased region" description="Polar residues" evidence="7">
    <location>
        <begin position="185"/>
        <end position="201"/>
    </location>
</feature>
<accession>M7MWR2</accession>
<keyword evidence="3 8" id="KW-0732">Signal</keyword>
<evidence type="ECO:0000256" key="4">
    <source>
        <dbReference type="ARBA" id="ARBA00022801"/>
    </source>
</evidence>
<organism evidence="10 11">
    <name type="scientific">Paeniglutamicibacter gangotriensis Lz1y</name>
    <dbReference type="NCBI Taxonomy" id="1276920"/>
    <lineage>
        <taxon>Bacteria</taxon>
        <taxon>Bacillati</taxon>
        <taxon>Actinomycetota</taxon>
        <taxon>Actinomycetes</taxon>
        <taxon>Micrococcales</taxon>
        <taxon>Micrococcaceae</taxon>
        <taxon>Paeniglutamicibacter</taxon>
    </lineage>
</organism>
<protein>
    <submittedName>
        <fullName evidence="10">Endoglucanase H</fullName>
        <ecNumber evidence="10">3.2.1.4</ecNumber>
    </submittedName>
</protein>
<evidence type="ECO:0000256" key="1">
    <source>
        <dbReference type="ARBA" id="ARBA00004613"/>
    </source>
</evidence>
<dbReference type="SUPFAM" id="SSF51445">
    <property type="entry name" value="(Trans)glycosidases"/>
    <property type="match status" value="1"/>
</dbReference>
<keyword evidence="11" id="KW-1185">Reference proteome</keyword>
<dbReference type="GO" id="GO:0008810">
    <property type="term" value="F:cellulase activity"/>
    <property type="evidence" value="ECO:0007669"/>
    <property type="project" value="UniProtKB-EC"/>
</dbReference>
<evidence type="ECO:0000256" key="3">
    <source>
        <dbReference type="ARBA" id="ARBA00022729"/>
    </source>
</evidence>
<dbReference type="Gene3D" id="3.20.20.80">
    <property type="entry name" value="Glycosidases"/>
    <property type="match status" value="1"/>
</dbReference>
<evidence type="ECO:0000313" key="11">
    <source>
        <dbReference type="Proteomes" id="UP000012015"/>
    </source>
</evidence>
<feature type="active site" description="Proton donor" evidence="6">
    <location>
        <position position="346"/>
    </location>
</feature>
<gene>
    <name evidence="10" type="primary">celH</name>
    <name evidence="10" type="ORF">ADIAG_01379</name>
</gene>
<dbReference type="PROSITE" id="PS51764">
    <property type="entry name" value="GH26"/>
    <property type="match status" value="1"/>
</dbReference>
<dbReference type="AlphaFoldDB" id="M7MWR2"/>
<reference evidence="10 11" key="1">
    <citation type="journal article" date="2013" name="Genome Announc.">
        <title>Draft Genome Sequence of Arthrobacter gangotriensis Strain Lz1yT, Isolated from a Penguin Rookery Soil Sample Collected in Antarctica, near the Indian Station Dakshin Gangotri.</title>
        <authorList>
            <person name="Shivaji S."/>
            <person name="Ara S."/>
            <person name="Bandi S."/>
            <person name="Singh A."/>
            <person name="Kumar Pinnaka A."/>
        </authorList>
    </citation>
    <scope>NUCLEOTIDE SEQUENCE [LARGE SCALE GENOMIC DNA]</scope>
    <source>
        <strain evidence="10 11">Lz1y</strain>
    </source>
</reference>
<evidence type="ECO:0000313" key="10">
    <source>
        <dbReference type="EMBL" id="EMQ99385.1"/>
    </source>
</evidence>
<dbReference type="Pfam" id="PF24517">
    <property type="entry name" value="CBM96"/>
    <property type="match status" value="1"/>
</dbReference>
<dbReference type="InterPro" id="IPR055372">
    <property type="entry name" value="CBM96"/>
</dbReference>
<feature type="chain" id="PRO_5004081489" evidence="8">
    <location>
        <begin position="45"/>
        <end position="548"/>
    </location>
</feature>
<dbReference type="InterPro" id="IPR017853">
    <property type="entry name" value="GH"/>
</dbReference>
<dbReference type="EMBL" id="AOCK01000003">
    <property type="protein sequence ID" value="EMQ99385.1"/>
    <property type="molecule type" value="Genomic_DNA"/>
</dbReference>
<dbReference type="EC" id="3.2.1.4" evidence="10"/>
<keyword evidence="4 6" id="KW-0378">Hydrolase</keyword>
<comment type="subcellular location">
    <subcellularLocation>
        <location evidence="1">Secreted</location>
    </subcellularLocation>
</comment>
<evidence type="ECO:0000259" key="9">
    <source>
        <dbReference type="PROSITE" id="PS51764"/>
    </source>
</evidence>